<gene>
    <name evidence="1" type="ORF">HRU87_06365</name>
</gene>
<dbReference type="AlphaFoldDB" id="A0A7D4UBA6"/>
<keyword evidence="2" id="KW-1185">Reference proteome</keyword>
<organism evidence="1 2">
    <name type="scientific">Aquiluna borgnonia</name>
    <dbReference type="NCBI Taxonomy" id="2499157"/>
    <lineage>
        <taxon>Bacteria</taxon>
        <taxon>Bacillati</taxon>
        <taxon>Actinomycetota</taxon>
        <taxon>Actinomycetes</taxon>
        <taxon>Micrococcales</taxon>
        <taxon>Microbacteriaceae</taxon>
        <taxon>Luna cluster</taxon>
        <taxon>Luna-1 subcluster</taxon>
        <taxon>Aquiluna</taxon>
    </lineage>
</organism>
<sequence>MPASRLHLVRHGEVFNPDGVLYERIEGFGLSELGHQMASAAAKELKSQGRTISRLLASPLQRTQESAKPWEIEFGLSLDAEPRVIEPWNKFAGLRVGPRALLKRPSLLLNLYNPMQPSWGEPYREIASRMNEAALEAWNSVSGGDVVIVSHQLPIWMLYRSTQGLALPHNPKDRRCSLSSITSFELVDGRLQEVDYLEPGLKLAESLRKSAIDGGAV</sequence>
<dbReference type="Gene3D" id="3.40.50.1240">
    <property type="entry name" value="Phosphoglycerate mutase-like"/>
    <property type="match status" value="1"/>
</dbReference>
<dbReference type="PANTHER" id="PTHR48100">
    <property type="entry name" value="BROAD-SPECIFICITY PHOSPHATASE YOR283W-RELATED"/>
    <property type="match status" value="1"/>
</dbReference>
<dbReference type="RefSeq" id="WP_173494074.1">
    <property type="nucleotide sequence ID" value="NZ_CP054056.1"/>
</dbReference>
<name>A0A7D4UBA6_9MICO</name>
<dbReference type="InterPro" id="IPR050275">
    <property type="entry name" value="PGM_Phosphatase"/>
</dbReference>
<dbReference type="SUPFAM" id="SSF53254">
    <property type="entry name" value="Phosphoglycerate mutase-like"/>
    <property type="match status" value="1"/>
</dbReference>
<dbReference type="PANTHER" id="PTHR48100:SF51">
    <property type="entry name" value="PHOSPHOGLYCERATE MUTASE"/>
    <property type="match status" value="1"/>
</dbReference>
<evidence type="ECO:0000313" key="1">
    <source>
        <dbReference type="EMBL" id="QKJ25777.1"/>
    </source>
</evidence>
<dbReference type="Proteomes" id="UP000501003">
    <property type="component" value="Chromosome"/>
</dbReference>
<dbReference type="KEGG" id="aqg:HRU87_06365"/>
<dbReference type="GO" id="GO:0005737">
    <property type="term" value="C:cytoplasm"/>
    <property type="evidence" value="ECO:0007669"/>
    <property type="project" value="TreeGrafter"/>
</dbReference>
<dbReference type="SMART" id="SM00855">
    <property type="entry name" value="PGAM"/>
    <property type="match status" value="1"/>
</dbReference>
<dbReference type="InterPro" id="IPR013078">
    <property type="entry name" value="His_Pase_superF_clade-1"/>
</dbReference>
<accession>A0A7D4UBA6</accession>
<dbReference type="GO" id="GO:0016791">
    <property type="term" value="F:phosphatase activity"/>
    <property type="evidence" value="ECO:0007669"/>
    <property type="project" value="TreeGrafter"/>
</dbReference>
<dbReference type="Pfam" id="PF00300">
    <property type="entry name" value="His_Phos_1"/>
    <property type="match status" value="1"/>
</dbReference>
<evidence type="ECO:0000313" key="2">
    <source>
        <dbReference type="Proteomes" id="UP000501003"/>
    </source>
</evidence>
<reference evidence="1 2" key="1">
    <citation type="submission" date="2020-05" db="EMBL/GenBank/DDBJ databases">
        <title>Aquirufa sp. strain 15G-AUS-rot a new Aquirufa species.</title>
        <authorList>
            <person name="Pitt A."/>
            <person name="Hahn M.W."/>
        </authorList>
    </citation>
    <scope>NUCLEOTIDE SEQUENCE [LARGE SCALE GENOMIC DNA]</scope>
    <source>
        <strain evidence="1 2">15G-AUS-rot</strain>
    </source>
</reference>
<proteinExistence type="predicted"/>
<dbReference type="CDD" id="cd07067">
    <property type="entry name" value="HP_PGM_like"/>
    <property type="match status" value="1"/>
</dbReference>
<dbReference type="InterPro" id="IPR029033">
    <property type="entry name" value="His_PPase_superfam"/>
</dbReference>
<dbReference type="EMBL" id="CP054056">
    <property type="protein sequence ID" value="QKJ25777.1"/>
    <property type="molecule type" value="Genomic_DNA"/>
</dbReference>
<protein>
    <submittedName>
        <fullName evidence="1">Histidine phosphatase family protein</fullName>
    </submittedName>
</protein>